<reference evidence="2 3" key="1">
    <citation type="submission" date="2019-04" db="EMBL/GenBank/DDBJ databases">
        <title>Chromosome genome assembly for Takifugu flavidus.</title>
        <authorList>
            <person name="Xiao S."/>
        </authorList>
    </citation>
    <scope>NUCLEOTIDE SEQUENCE [LARGE SCALE GENOMIC DNA]</scope>
    <source>
        <strain evidence="2">HTHZ2018</strain>
        <tissue evidence="2">Muscle</tissue>
    </source>
</reference>
<feature type="region of interest" description="Disordered" evidence="1">
    <location>
        <begin position="61"/>
        <end position="92"/>
    </location>
</feature>
<organism evidence="2 3">
    <name type="scientific">Takifugu flavidus</name>
    <name type="common">sansaifugu</name>
    <dbReference type="NCBI Taxonomy" id="433684"/>
    <lineage>
        <taxon>Eukaryota</taxon>
        <taxon>Metazoa</taxon>
        <taxon>Chordata</taxon>
        <taxon>Craniata</taxon>
        <taxon>Vertebrata</taxon>
        <taxon>Euteleostomi</taxon>
        <taxon>Actinopterygii</taxon>
        <taxon>Neopterygii</taxon>
        <taxon>Teleostei</taxon>
        <taxon>Neoteleostei</taxon>
        <taxon>Acanthomorphata</taxon>
        <taxon>Eupercaria</taxon>
        <taxon>Tetraodontiformes</taxon>
        <taxon>Tetradontoidea</taxon>
        <taxon>Tetraodontidae</taxon>
        <taxon>Takifugu</taxon>
    </lineage>
</organism>
<name>A0A5C6NYM1_9TELE</name>
<evidence type="ECO:0000256" key="1">
    <source>
        <dbReference type="SAM" id="MobiDB-lite"/>
    </source>
</evidence>
<dbReference type="EMBL" id="RHFK02000008">
    <property type="protein sequence ID" value="TWW71908.1"/>
    <property type="molecule type" value="Genomic_DNA"/>
</dbReference>
<dbReference type="Proteomes" id="UP000324091">
    <property type="component" value="Chromosome 16"/>
</dbReference>
<keyword evidence="3" id="KW-1185">Reference proteome</keyword>
<comment type="caution">
    <text evidence="2">The sequence shown here is derived from an EMBL/GenBank/DDBJ whole genome shotgun (WGS) entry which is preliminary data.</text>
</comment>
<accession>A0A5C6NYM1</accession>
<feature type="compositionally biased region" description="Basic and acidic residues" evidence="1">
    <location>
        <begin position="61"/>
        <end position="85"/>
    </location>
</feature>
<sequence length="92" mass="9974">MLPAASRSSPPAGTITPMDVETETLVANVEWAQTSINSDPASLPPVLYAALSIYTALKGGSRQERKWERPREAEDGVEQENRRETCSVPFGG</sequence>
<gene>
    <name evidence="2" type="ORF">D4764_16G0004050</name>
</gene>
<dbReference type="AlphaFoldDB" id="A0A5C6NYM1"/>
<protein>
    <submittedName>
        <fullName evidence="2">Uncharacterized protein</fullName>
    </submittedName>
</protein>
<evidence type="ECO:0000313" key="3">
    <source>
        <dbReference type="Proteomes" id="UP000324091"/>
    </source>
</evidence>
<evidence type="ECO:0000313" key="2">
    <source>
        <dbReference type="EMBL" id="TWW71908.1"/>
    </source>
</evidence>
<proteinExistence type="predicted"/>